<dbReference type="RefSeq" id="WP_167926833.1">
    <property type="nucleotide sequence ID" value="NZ_JAATVY010000014.1"/>
</dbReference>
<keyword evidence="2" id="KW-0812">Transmembrane</keyword>
<evidence type="ECO:0000256" key="2">
    <source>
        <dbReference type="SAM" id="Phobius"/>
    </source>
</evidence>
<reference evidence="3 4" key="1">
    <citation type="submission" date="2020-03" db="EMBL/GenBank/DDBJ databases">
        <title>WGS of the type strain of Planosporangium spp.</title>
        <authorList>
            <person name="Thawai C."/>
        </authorList>
    </citation>
    <scope>NUCLEOTIDE SEQUENCE [LARGE SCALE GENOMIC DNA]</scope>
    <source>
        <strain evidence="3 4">TBRC 5610</strain>
    </source>
</reference>
<comment type="caution">
    <text evidence="3">The sequence shown here is derived from an EMBL/GenBank/DDBJ whole genome shotgun (WGS) entry which is preliminary data.</text>
</comment>
<evidence type="ECO:0000256" key="1">
    <source>
        <dbReference type="SAM" id="MobiDB-lite"/>
    </source>
</evidence>
<name>A0ABX0Y1B2_9ACTN</name>
<dbReference type="Proteomes" id="UP000722989">
    <property type="component" value="Unassembled WGS sequence"/>
</dbReference>
<feature type="transmembrane region" description="Helical" evidence="2">
    <location>
        <begin position="40"/>
        <end position="59"/>
    </location>
</feature>
<keyword evidence="2" id="KW-1133">Transmembrane helix</keyword>
<organism evidence="3 4">
    <name type="scientific">Planosporangium thailandense</name>
    <dbReference type="NCBI Taxonomy" id="765197"/>
    <lineage>
        <taxon>Bacteria</taxon>
        <taxon>Bacillati</taxon>
        <taxon>Actinomycetota</taxon>
        <taxon>Actinomycetes</taxon>
        <taxon>Micromonosporales</taxon>
        <taxon>Micromonosporaceae</taxon>
        <taxon>Planosporangium</taxon>
    </lineage>
</organism>
<evidence type="ECO:0000313" key="3">
    <source>
        <dbReference type="EMBL" id="NJC71932.1"/>
    </source>
</evidence>
<gene>
    <name evidence="3" type="ORF">HC031_19745</name>
</gene>
<keyword evidence="2" id="KW-0472">Membrane</keyword>
<evidence type="ECO:0000313" key="4">
    <source>
        <dbReference type="Proteomes" id="UP000722989"/>
    </source>
</evidence>
<protein>
    <submittedName>
        <fullName evidence="3">Uncharacterized protein</fullName>
    </submittedName>
</protein>
<proteinExistence type="predicted"/>
<accession>A0ABX0Y1B2</accession>
<keyword evidence="4" id="KW-1185">Reference proteome</keyword>
<dbReference type="EMBL" id="JAATVY010000014">
    <property type="protein sequence ID" value="NJC71932.1"/>
    <property type="molecule type" value="Genomic_DNA"/>
</dbReference>
<sequence>MSVDFADLATIIACAMLIWWYAATAGITQTGIESSSAELAYLRSGAVLALLSSLAWLRAAGAASNAWDRQIVATGPAPAGADPLTQAVHSSSCGSGRPAPGRRGEPTWSGPHPHSGHTAATSFLLTATSTRIDLVIGC</sequence>
<feature type="region of interest" description="Disordered" evidence="1">
    <location>
        <begin position="87"/>
        <end position="116"/>
    </location>
</feature>